<comment type="caution">
    <text evidence="2">The sequence shown here is derived from an EMBL/GenBank/DDBJ whole genome shotgun (WGS) entry which is preliminary data.</text>
</comment>
<proteinExistence type="predicted"/>
<evidence type="ECO:0000256" key="1">
    <source>
        <dbReference type="SAM" id="MobiDB-lite"/>
    </source>
</evidence>
<gene>
    <name evidence="2" type="ORF">PLEPLA_LOCUS44890</name>
</gene>
<accession>A0A9N7VRM7</accession>
<evidence type="ECO:0000313" key="2">
    <source>
        <dbReference type="EMBL" id="CAB1457086.1"/>
    </source>
</evidence>
<organism evidence="2 3">
    <name type="scientific">Pleuronectes platessa</name>
    <name type="common">European plaice</name>
    <dbReference type="NCBI Taxonomy" id="8262"/>
    <lineage>
        <taxon>Eukaryota</taxon>
        <taxon>Metazoa</taxon>
        <taxon>Chordata</taxon>
        <taxon>Craniata</taxon>
        <taxon>Vertebrata</taxon>
        <taxon>Euteleostomi</taxon>
        <taxon>Actinopterygii</taxon>
        <taxon>Neopterygii</taxon>
        <taxon>Teleostei</taxon>
        <taxon>Neoteleostei</taxon>
        <taxon>Acanthomorphata</taxon>
        <taxon>Carangaria</taxon>
        <taxon>Pleuronectiformes</taxon>
        <taxon>Pleuronectoidei</taxon>
        <taxon>Pleuronectidae</taxon>
        <taxon>Pleuronectes</taxon>
    </lineage>
</organism>
<name>A0A9N7VRM7_PLEPL</name>
<keyword evidence="3" id="KW-1185">Reference proteome</keyword>
<dbReference type="Proteomes" id="UP001153269">
    <property type="component" value="Unassembled WGS sequence"/>
</dbReference>
<reference evidence="2" key="1">
    <citation type="submission" date="2020-03" db="EMBL/GenBank/DDBJ databases">
        <authorList>
            <person name="Weist P."/>
        </authorList>
    </citation>
    <scope>NUCLEOTIDE SEQUENCE</scope>
</reference>
<sequence length="170" mass="19202">MCAKSEIETPALSQFCRAHEELESQTIAPLVEAYGTAQVKRSDLATSPKTGWSGQRTGNTESPVPGPHSQSSSALCAQCVDISFLRQHTVQRYLAPPREESRAERMQVDEPWWKVELHSASVHPPKSSKHAKVTSGQLGLYILWWVLYVVWRWEQWVVDADSGRDQLILF</sequence>
<protein>
    <submittedName>
        <fullName evidence="2">Uncharacterized protein</fullName>
    </submittedName>
</protein>
<dbReference type="AlphaFoldDB" id="A0A9N7VRM7"/>
<feature type="region of interest" description="Disordered" evidence="1">
    <location>
        <begin position="45"/>
        <end position="70"/>
    </location>
</feature>
<evidence type="ECO:0000313" key="3">
    <source>
        <dbReference type="Proteomes" id="UP001153269"/>
    </source>
</evidence>
<dbReference type="EMBL" id="CADEAL010004325">
    <property type="protein sequence ID" value="CAB1457086.1"/>
    <property type="molecule type" value="Genomic_DNA"/>
</dbReference>